<reference evidence="1 2" key="1">
    <citation type="submission" date="2018-02" db="EMBL/GenBank/DDBJ databases">
        <title>The genomes of Aspergillus section Nigri reveals drivers in fungal speciation.</title>
        <authorList>
            <consortium name="DOE Joint Genome Institute"/>
            <person name="Vesth T.C."/>
            <person name="Nybo J."/>
            <person name="Theobald S."/>
            <person name="Brandl J."/>
            <person name="Frisvad J.C."/>
            <person name="Nielsen K.F."/>
            <person name="Lyhne E.K."/>
            <person name="Kogle M.E."/>
            <person name="Kuo A."/>
            <person name="Riley R."/>
            <person name="Clum A."/>
            <person name="Nolan M."/>
            <person name="Lipzen A."/>
            <person name="Salamov A."/>
            <person name="Henrissat B."/>
            <person name="Wiebenga A."/>
            <person name="De vries R.P."/>
            <person name="Grigoriev I.V."/>
            <person name="Mortensen U.H."/>
            <person name="Andersen M.R."/>
            <person name="Baker S.E."/>
        </authorList>
    </citation>
    <scope>NUCLEOTIDE SEQUENCE [LARGE SCALE GENOMIC DNA]</scope>
    <source>
        <strain evidence="1 2">CBS 114.51</strain>
    </source>
</reference>
<sequence length="234" mass="26452">MADQQICHSALSLDDLVAFGSLRAGERVQWYNIVRELASRNLSVDSPSIGLLFRQAAWELGTWSASTDSRVAHQPVQIEMMRLRLRFFNAQGALQSREMSATVDRDQDIGCFYGLRNKLIVRDTKDHWHRSVVVPFGKVVAVKEKHNSIVHIEPSSESRRIGYFRYSLDRHLYVLRGTPDMQATLYQAYLHAMTSLCVTRSSHTSIWNSRGSADLTAGSASVNPALEVEIVWIC</sequence>
<evidence type="ECO:0000313" key="1">
    <source>
        <dbReference type="EMBL" id="RAH82469.1"/>
    </source>
</evidence>
<gene>
    <name evidence="1" type="ORF">BO86DRAFT_399107</name>
</gene>
<proteinExistence type="predicted"/>
<dbReference type="RefSeq" id="XP_025528363.1">
    <property type="nucleotide sequence ID" value="XM_025673602.1"/>
</dbReference>
<accession>A0A8T8X4M3</accession>
<dbReference type="EMBL" id="KZ824789">
    <property type="protein sequence ID" value="RAH82469.1"/>
    <property type="molecule type" value="Genomic_DNA"/>
</dbReference>
<dbReference type="OrthoDB" id="3182339at2759"/>
<protein>
    <submittedName>
        <fullName evidence="1">Uncharacterized protein</fullName>
    </submittedName>
</protein>
<evidence type="ECO:0000313" key="2">
    <source>
        <dbReference type="Proteomes" id="UP000249497"/>
    </source>
</evidence>
<dbReference type="AlphaFoldDB" id="A0A8T8X4M3"/>
<organism evidence="1 2">
    <name type="scientific">Aspergillus japonicus CBS 114.51</name>
    <dbReference type="NCBI Taxonomy" id="1448312"/>
    <lineage>
        <taxon>Eukaryota</taxon>
        <taxon>Fungi</taxon>
        <taxon>Dikarya</taxon>
        <taxon>Ascomycota</taxon>
        <taxon>Pezizomycotina</taxon>
        <taxon>Eurotiomycetes</taxon>
        <taxon>Eurotiomycetidae</taxon>
        <taxon>Eurotiales</taxon>
        <taxon>Aspergillaceae</taxon>
        <taxon>Aspergillus</taxon>
        <taxon>Aspergillus subgen. Circumdati</taxon>
    </lineage>
</organism>
<name>A0A8T8X4M3_ASPJA</name>
<keyword evidence="2" id="KW-1185">Reference proteome</keyword>
<dbReference type="Proteomes" id="UP000249497">
    <property type="component" value="Unassembled WGS sequence"/>
</dbReference>
<dbReference type="GeneID" id="37177294"/>